<evidence type="ECO:0000313" key="1">
    <source>
        <dbReference type="Proteomes" id="UP000694864"/>
    </source>
</evidence>
<reference evidence="1" key="1">
    <citation type="journal article" date="2014" name="Nat. Commun.">
        <title>The emerging biofuel crop Camelina sativa retains a highly undifferentiated hexaploid genome structure.</title>
        <authorList>
            <person name="Kagale S."/>
            <person name="Koh C."/>
            <person name="Nixon J."/>
            <person name="Bollina V."/>
            <person name="Clarke W.E."/>
            <person name="Tuteja R."/>
            <person name="Spillane C."/>
            <person name="Robinson S.J."/>
            <person name="Links M.G."/>
            <person name="Clarke C."/>
            <person name="Higgins E.E."/>
            <person name="Huebert T."/>
            <person name="Sharpe A.G."/>
            <person name="Parkin I.A."/>
        </authorList>
    </citation>
    <scope>NUCLEOTIDE SEQUENCE [LARGE SCALE GENOMIC DNA]</scope>
    <source>
        <strain evidence="1">cv. DH55</strain>
    </source>
</reference>
<accession>A0ABM1QF78</accession>
<proteinExistence type="predicted"/>
<reference evidence="2" key="2">
    <citation type="submission" date="2025-08" db="UniProtKB">
        <authorList>
            <consortium name="RefSeq"/>
        </authorList>
    </citation>
    <scope>IDENTIFICATION</scope>
    <source>
        <tissue evidence="2">Leaf</tissue>
    </source>
</reference>
<evidence type="ECO:0000313" key="2">
    <source>
        <dbReference type="RefSeq" id="XP_019085416.1"/>
    </source>
</evidence>
<gene>
    <name evidence="2" type="primary">LOC109126360</name>
</gene>
<sequence>MIIGQTEECKDSIRALKKRGRQICSDQATSEEEPLSPDPITFTTEDAKGIHHPHNDPLVVEVAMGEFDVERVLVDTGSMIKPEPKTLTRYVGIAKMSMCDVKLQVWAGGVTRKTKFVVVDVPSIYNAILGSPWIYSMQTIPSTYHLCVKFPNATGIYTLYGDQKMAKTCSVLEKKQRQKEEA</sequence>
<protein>
    <submittedName>
        <fullName evidence="2">Uncharacterized protein LOC109126360</fullName>
    </submittedName>
</protein>
<dbReference type="PANTHER" id="PTHR33240">
    <property type="entry name" value="OS08G0508500 PROTEIN"/>
    <property type="match status" value="1"/>
</dbReference>
<organism evidence="1 2">
    <name type="scientific">Camelina sativa</name>
    <name type="common">False flax</name>
    <name type="synonym">Myagrum sativum</name>
    <dbReference type="NCBI Taxonomy" id="90675"/>
    <lineage>
        <taxon>Eukaryota</taxon>
        <taxon>Viridiplantae</taxon>
        <taxon>Streptophyta</taxon>
        <taxon>Embryophyta</taxon>
        <taxon>Tracheophyta</taxon>
        <taxon>Spermatophyta</taxon>
        <taxon>Magnoliopsida</taxon>
        <taxon>eudicotyledons</taxon>
        <taxon>Gunneridae</taxon>
        <taxon>Pentapetalae</taxon>
        <taxon>rosids</taxon>
        <taxon>malvids</taxon>
        <taxon>Brassicales</taxon>
        <taxon>Brassicaceae</taxon>
        <taxon>Camelineae</taxon>
        <taxon>Camelina</taxon>
    </lineage>
</organism>
<dbReference type="Proteomes" id="UP000694864">
    <property type="component" value="Chromosome 9"/>
</dbReference>
<name>A0ABM1QF78_CAMSA</name>
<dbReference type="RefSeq" id="XP_019085416.1">
    <property type="nucleotide sequence ID" value="XM_019229871.1"/>
</dbReference>
<dbReference type="PANTHER" id="PTHR33240:SF8">
    <property type="entry name" value="OS03G0439900 PROTEIN"/>
    <property type="match status" value="1"/>
</dbReference>
<dbReference type="GeneID" id="109126360"/>
<dbReference type="CDD" id="cd00303">
    <property type="entry name" value="retropepsin_like"/>
    <property type="match status" value="1"/>
</dbReference>
<keyword evidence="1" id="KW-1185">Reference proteome</keyword>